<proteinExistence type="predicted"/>
<sequence length="186" mass="20983">MLASVFGWAQQKLPLQSMGKVSLGLTLLSVDYQTPIQGSWILDSKFGTGPSATIENGKYLPAYLAQSLFLSSEARYLYSFTKRQELGRDIALNSASYFGIKARYNFKPYPGAGRDLDSFFSRRDDRKYSNTLSLAGVWGLQRNLDSNFLFNIYIGPGYMIDFNNKSSSFYPDLGLVFSYVFIKSKK</sequence>
<dbReference type="AlphaFoldDB" id="A0A1G6YAQ3"/>
<keyword evidence="2" id="KW-1185">Reference proteome</keyword>
<gene>
    <name evidence="1" type="ORF">SAMN05421544_10191</name>
</gene>
<dbReference type="Proteomes" id="UP000198517">
    <property type="component" value="Unassembled WGS sequence"/>
</dbReference>
<evidence type="ECO:0000313" key="2">
    <source>
        <dbReference type="Proteomes" id="UP000198517"/>
    </source>
</evidence>
<name>A0A1G6YAQ3_9FLAO</name>
<organism evidence="1 2">
    <name type="scientific">Riemerella columbipharyngis</name>
    <dbReference type="NCBI Taxonomy" id="1071918"/>
    <lineage>
        <taxon>Bacteria</taxon>
        <taxon>Pseudomonadati</taxon>
        <taxon>Bacteroidota</taxon>
        <taxon>Flavobacteriia</taxon>
        <taxon>Flavobacteriales</taxon>
        <taxon>Weeksellaceae</taxon>
        <taxon>Riemerella</taxon>
    </lineage>
</organism>
<accession>A0A1G6YAQ3</accession>
<dbReference type="EMBL" id="FNAS01000001">
    <property type="protein sequence ID" value="SDD87499.1"/>
    <property type="molecule type" value="Genomic_DNA"/>
</dbReference>
<evidence type="ECO:0000313" key="1">
    <source>
        <dbReference type="EMBL" id="SDD87499.1"/>
    </source>
</evidence>
<reference evidence="1 2" key="1">
    <citation type="submission" date="2016-10" db="EMBL/GenBank/DDBJ databases">
        <authorList>
            <person name="de Groot N.N."/>
        </authorList>
    </citation>
    <scope>NUCLEOTIDE SEQUENCE [LARGE SCALE GENOMIC DNA]</scope>
    <source>
        <strain evidence="1 2">DSM 24015</strain>
    </source>
</reference>
<protein>
    <recommendedName>
        <fullName evidence="3">Outer membrane protein beta-barrel domain-containing protein</fullName>
    </recommendedName>
</protein>
<evidence type="ECO:0008006" key="3">
    <source>
        <dbReference type="Google" id="ProtNLM"/>
    </source>
</evidence>